<name>A0AA35YQ61_LACSI</name>
<reference evidence="1" key="1">
    <citation type="submission" date="2023-04" db="EMBL/GenBank/DDBJ databases">
        <authorList>
            <person name="Vijverberg K."/>
            <person name="Xiong W."/>
            <person name="Schranz E."/>
        </authorList>
    </citation>
    <scope>NUCLEOTIDE SEQUENCE</scope>
</reference>
<evidence type="ECO:0000313" key="1">
    <source>
        <dbReference type="EMBL" id="CAI9277937.1"/>
    </source>
</evidence>
<keyword evidence="2" id="KW-1185">Reference proteome</keyword>
<sequence length="308" mass="34419">MIVDEPCFNLLFITLRFQCRSSDVIEFVSCSNPHLHKLHPQMIVIVIKNDFGGEICVLKIRNNDLRSVRCFPHGYENSEVSLGYQGDERHNLKWPLKVSVAAKSVTGKGGGWFKRLSNIGRKRGFRMVCEDISRGLDNIPIPATNLVDDPPVPLTGYKYIKYIKVSNNVVVPGSASRCTCIKEGRYRNCHGLRHNSCKVDERCDMGLEEKFLDNFTSQPSLKSRGPNTGYKSSTITDNGLSVFLHVAAEGTTLVKQVLLEGLEIPVKLLSKTSRQGLDEFKISYFGMARSFGGNETQAKVNTQRVADT</sequence>
<protein>
    <submittedName>
        <fullName evidence="1">Uncharacterized protein</fullName>
    </submittedName>
</protein>
<gene>
    <name evidence="1" type="ORF">LSALG_LOCUS17841</name>
</gene>
<dbReference type="EMBL" id="OX465079">
    <property type="protein sequence ID" value="CAI9277937.1"/>
    <property type="molecule type" value="Genomic_DNA"/>
</dbReference>
<dbReference type="Gene3D" id="2.170.270.10">
    <property type="entry name" value="SET domain"/>
    <property type="match status" value="1"/>
</dbReference>
<proteinExistence type="predicted"/>
<dbReference type="Proteomes" id="UP001177003">
    <property type="component" value="Chromosome 3"/>
</dbReference>
<organism evidence="1 2">
    <name type="scientific">Lactuca saligna</name>
    <name type="common">Willowleaf lettuce</name>
    <dbReference type="NCBI Taxonomy" id="75948"/>
    <lineage>
        <taxon>Eukaryota</taxon>
        <taxon>Viridiplantae</taxon>
        <taxon>Streptophyta</taxon>
        <taxon>Embryophyta</taxon>
        <taxon>Tracheophyta</taxon>
        <taxon>Spermatophyta</taxon>
        <taxon>Magnoliopsida</taxon>
        <taxon>eudicotyledons</taxon>
        <taxon>Gunneridae</taxon>
        <taxon>Pentapetalae</taxon>
        <taxon>asterids</taxon>
        <taxon>campanulids</taxon>
        <taxon>Asterales</taxon>
        <taxon>Asteraceae</taxon>
        <taxon>Cichorioideae</taxon>
        <taxon>Cichorieae</taxon>
        <taxon>Lactucinae</taxon>
        <taxon>Lactuca</taxon>
    </lineage>
</organism>
<evidence type="ECO:0000313" key="2">
    <source>
        <dbReference type="Proteomes" id="UP001177003"/>
    </source>
</evidence>
<dbReference type="AlphaFoldDB" id="A0AA35YQ61"/>
<dbReference type="InterPro" id="IPR046341">
    <property type="entry name" value="SET_dom_sf"/>
</dbReference>
<dbReference type="SUPFAM" id="SSF82199">
    <property type="entry name" value="SET domain"/>
    <property type="match status" value="1"/>
</dbReference>
<accession>A0AA35YQ61</accession>